<sequence>MSSISWGAYTVLVSLESKGFLGWNQFPRIPESTCPLPWHGVIFVMDHVVLMTECSTGGKVTVLGGGADTPFSAVSIVHPAMLSVEDSEKLTIPLAIYPSKDEPYNKILAVLEKKEFSKLCDSKHYTNMHHGWAAARANLEDEANMEEFVDVYTRIIDFFCKALPKD</sequence>
<keyword evidence="2" id="KW-1185">Reference proteome</keyword>
<comment type="caution">
    <text evidence="1">The sequence shown here is derived from an EMBL/GenBank/DDBJ whole genome shotgun (WGS) entry which is preliminary data.</text>
</comment>
<dbReference type="AlphaFoldDB" id="A0A8H5M8L8"/>
<name>A0A8H5M8L8_9AGAR</name>
<organism evidence="1 2">
    <name type="scientific">Collybiopsis confluens</name>
    <dbReference type="NCBI Taxonomy" id="2823264"/>
    <lineage>
        <taxon>Eukaryota</taxon>
        <taxon>Fungi</taxon>
        <taxon>Dikarya</taxon>
        <taxon>Basidiomycota</taxon>
        <taxon>Agaricomycotina</taxon>
        <taxon>Agaricomycetes</taxon>
        <taxon>Agaricomycetidae</taxon>
        <taxon>Agaricales</taxon>
        <taxon>Marasmiineae</taxon>
        <taxon>Omphalotaceae</taxon>
        <taxon>Collybiopsis</taxon>
    </lineage>
</organism>
<evidence type="ECO:0000313" key="1">
    <source>
        <dbReference type="EMBL" id="KAF5384744.1"/>
    </source>
</evidence>
<proteinExistence type="predicted"/>
<dbReference type="Gene3D" id="3.40.50.1820">
    <property type="entry name" value="alpha/beta hydrolase"/>
    <property type="match status" value="1"/>
</dbReference>
<reference evidence="1 2" key="1">
    <citation type="journal article" date="2020" name="ISME J.">
        <title>Uncovering the hidden diversity of litter-decomposition mechanisms in mushroom-forming fungi.</title>
        <authorList>
            <person name="Floudas D."/>
            <person name="Bentzer J."/>
            <person name="Ahren D."/>
            <person name="Johansson T."/>
            <person name="Persson P."/>
            <person name="Tunlid A."/>
        </authorList>
    </citation>
    <scope>NUCLEOTIDE SEQUENCE [LARGE SCALE GENOMIC DNA]</scope>
    <source>
        <strain evidence="1 2">CBS 406.79</strain>
    </source>
</reference>
<gene>
    <name evidence="1" type="ORF">D9757_006252</name>
</gene>
<accession>A0A8H5M8L8</accession>
<protein>
    <recommendedName>
        <fullName evidence="3">Dienelactone hydrolase domain-containing protein</fullName>
    </recommendedName>
</protein>
<dbReference type="OrthoDB" id="2991069at2759"/>
<dbReference type="PANTHER" id="PTHR47668:SF1">
    <property type="entry name" value="DIENELACTONE HYDROLASE DOMAIN-CONTAINING PROTEIN-RELATED"/>
    <property type="match status" value="1"/>
</dbReference>
<dbReference type="InterPro" id="IPR029058">
    <property type="entry name" value="AB_hydrolase_fold"/>
</dbReference>
<evidence type="ECO:0008006" key="3">
    <source>
        <dbReference type="Google" id="ProtNLM"/>
    </source>
</evidence>
<dbReference type="EMBL" id="JAACJN010000041">
    <property type="protein sequence ID" value="KAF5384744.1"/>
    <property type="molecule type" value="Genomic_DNA"/>
</dbReference>
<dbReference type="Proteomes" id="UP000518752">
    <property type="component" value="Unassembled WGS sequence"/>
</dbReference>
<dbReference type="PANTHER" id="PTHR47668">
    <property type="entry name" value="DIENELACTONE HYDROLASE FAMILY PROTEIN (AFU_ORTHOLOGUE AFUA_6G01940)"/>
    <property type="match status" value="1"/>
</dbReference>
<evidence type="ECO:0000313" key="2">
    <source>
        <dbReference type="Proteomes" id="UP000518752"/>
    </source>
</evidence>